<dbReference type="EMBL" id="FR824100">
    <property type="protein sequence ID" value="CCA18701.1"/>
    <property type="molecule type" value="Genomic_DNA"/>
</dbReference>
<sequence>MTLRDCLTECCTGSALFIFNGVDLICGIILLVYSLYIGLNHYAAEWLYVPICILGSFLLITVGLSWFGTFNPKYSVLLPCSSNLFLFLAIMEFAFAIIIFTQGTAINQFLREHQQELKLSDKQLQRIEDSKFVPAYLLLGLFVMEIVRFGCSARLFYSRKDRLFRYRRLGALDELEVELMEAAKEEEITKKYTNLRVDYQQKYASKSKPSIMPVQIPETLEYMV</sequence>
<keyword evidence="1" id="KW-0812">Transmembrane</keyword>
<feature type="transmembrane region" description="Helical" evidence="1">
    <location>
        <begin position="12"/>
        <end position="36"/>
    </location>
</feature>
<gene>
    <name evidence="2" type="primary">AlNc14C55G4207</name>
    <name evidence="2" type="ORF">ALNC14_048440</name>
</gene>
<keyword evidence="1" id="KW-1133">Transmembrane helix</keyword>
<keyword evidence="1" id="KW-0472">Membrane</keyword>
<name>F0WC20_9STRA</name>
<evidence type="ECO:0000256" key="1">
    <source>
        <dbReference type="SAM" id="Phobius"/>
    </source>
</evidence>
<feature type="transmembrane region" description="Helical" evidence="1">
    <location>
        <begin position="76"/>
        <end position="100"/>
    </location>
</feature>
<protein>
    <submittedName>
        <fullName evidence="2">Uncharacterized protein AlNc14C55G4207</fullName>
    </submittedName>
</protein>
<feature type="transmembrane region" description="Helical" evidence="1">
    <location>
        <begin position="135"/>
        <end position="157"/>
    </location>
</feature>
<dbReference type="AlphaFoldDB" id="F0WC20"/>
<dbReference type="HOGENOM" id="CLU_108708_0_0_1"/>
<reference evidence="2" key="2">
    <citation type="submission" date="2011-02" db="EMBL/GenBank/DDBJ databases">
        <authorList>
            <person name="MacLean D."/>
        </authorList>
    </citation>
    <scope>NUCLEOTIDE SEQUENCE</scope>
</reference>
<proteinExistence type="predicted"/>
<feature type="transmembrane region" description="Helical" evidence="1">
    <location>
        <begin position="48"/>
        <end position="69"/>
    </location>
</feature>
<reference evidence="2" key="1">
    <citation type="journal article" date="2011" name="PLoS Biol.">
        <title>Gene gain and loss during evolution of obligate parasitism in the white rust pathogen of Arabidopsis thaliana.</title>
        <authorList>
            <person name="Kemen E."/>
            <person name="Gardiner A."/>
            <person name="Schultz-Larsen T."/>
            <person name="Kemen A.C."/>
            <person name="Balmuth A.L."/>
            <person name="Robert-Seilaniantz A."/>
            <person name="Bailey K."/>
            <person name="Holub E."/>
            <person name="Studholme D.J."/>
            <person name="Maclean D."/>
            <person name="Jones J.D."/>
        </authorList>
    </citation>
    <scope>NUCLEOTIDE SEQUENCE</scope>
</reference>
<evidence type="ECO:0000313" key="2">
    <source>
        <dbReference type="EMBL" id="CCA18701.1"/>
    </source>
</evidence>
<accession>F0WC20</accession>
<organism evidence="2">
    <name type="scientific">Albugo laibachii Nc14</name>
    <dbReference type="NCBI Taxonomy" id="890382"/>
    <lineage>
        <taxon>Eukaryota</taxon>
        <taxon>Sar</taxon>
        <taxon>Stramenopiles</taxon>
        <taxon>Oomycota</taxon>
        <taxon>Peronosporomycetes</taxon>
        <taxon>Albuginales</taxon>
        <taxon>Albuginaceae</taxon>
        <taxon>Albugo</taxon>
    </lineage>
</organism>